<evidence type="ECO:0000313" key="2">
    <source>
        <dbReference type="EMBL" id="GFO11866.1"/>
    </source>
</evidence>
<organism evidence="2 3">
    <name type="scientific">Plakobranchus ocellatus</name>
    <dbReference type="NCBI Taxonomy" id="259542"/>
    <lineage>
        <taxon>Eukaryota</taxon>
        <taxon>Metazoa</taxon>
        <taxon>Spiralia</taxon>
        <taxon>Lophotrochozoa</taxon>
        <taxon>Mollusca</taxon>
        <taxon>Gastropoda</taxon>
        <taxon>Heterobranchia</taxon>
        <taxon>Euthyneura</taxon>
        <taxon>Panpulmonata</taxon>
        <taxon>Sacoglossa</taxon>
        <taxon>Placobranchoidea</taxon>
        <taxon>Plakobranchidae</taxon>
        <taxon>Plakobranchus</taxon>
    </lineage>
</organism>
<gene>
    <name evidence="2" type="ORF">PoB_003837100</name>
</gene>
<comment type="caution">
    <text evidence="2">The sequence shown here is derived from an EMBL/GenBank/DDBJ whole genome shotgun (WGS) entry which is preliminary data.</text>
</comment>
<protein>
    <submittedName>
        <fullName evidence="2">Uncharacterized protein</fullName>
    </submittedName>
</protein>
<accession>A0AAV4AZA2</accession>
<sequence length="140" mass="15729">MGKGSQVTVIRKQKTVNEMAENKEKKQGEPEADCDSIHIKNLSVPDANRVIKESISLCAENTVSDEVRLIITNYKLHLNHKLYTFCVKDSKGISTMLEQSDYIEDVSELLSSYVQIELLHKNTQIGNESASTGEMNVELK</sequence>
<dbReference type="Proteomes" id="UP000735302">
    <property type="component" value="Unassembled WGS sequence"/>
</dbReference>
<reference evidence="2 3" key="1">
    <citation type="journal article" date="2021" name="Elife">
        <title>Chloroplast acquisition without the gene transfer in kleptoplastic sea slugs, Plakobranchus ocellatus.</title>
        <authorList>
            <person name="Maeda T."/>
            <person name="Takahashi S."/>
            <person name="Yoshida T."/>
            <person name="Shimamura S."/>
            <person name="Takaki Y."/>
            <person name="Nagai Y."/>
            <person name="Toyoda A."/>
            <person name="Suzuki Y."/>
            <person name="Arimoto A."/>
            <person name="Ishii H."/>
            <person name="Satoh N."/>
            <person name="Nishiyama T."/>
            <person name="Hasebe M."/>
            <person name="Maruyama T."/>
            <person name="Minagawa J."/>
            <person name="Obokata J."/>
            <person name="Shigenobu S."/>
        </authorList>
    </citation>
    <scope>NUCLEOTIDE SEQUENCE [LARGE SCALE GENOMIC DNA]</scope>
</reference>
<keyword evidence="3" id="KW-1185">Reference proteome</keyword>
<name>A0AAV4AZA2_9GAST</name>
<dbReference type="EMBL" id="BLXT01004363">
    <property type="protein sequence ID" value="GFO11866.1"/>
    <property type="molecule type" value="Genomic_DNA"/>
</dbReference>
<evidence type="ECO:0000313" key="3">
    <source>
        <dbReference type="Proteomes" id="UP000735302"/>
    </source>
</evidence>
<proteinExistence type="predicted"/>
<feature type="compositionally biased region" description="Basic and acidic residues" evidence="1">
    <location>
        <begin position="20"/>
        <end position="29"/>
    </location>
</feature>
<feature type="region of interest" description="Disordered" evidence="1">
    <location>
        <begin position="1"/>
        <end position="32"/>
    </location>
</feature>
<dbReference type="AlphaFoldDB" id="A0AAV4AZA2"/>
<evidence type="ECO:0000256" key="1">
    <source>
        <dbReference type="SAM" id="MobiDB-lite"/>
    </source>
</evidence>